<dbReference type="SUPFAM" id="SSF53383">
    <property type="entry name" value="PLP-dependent transferases"/>
    <property type="match status" value="1"/>
</dbReference>
<dbReference type="InterPro" id="IPR015424">
    <property type="entry name" value="PyrdxlP-dep_Trfase"/>
</dbReference>
<protein>
    <submittedName>
        <fullName evidence="5">Alanine transaminase</fullName>
    </submittedName>
</protein>
<evidence type="ECO:0000256" key="2">
    <source>
        <dbReference type="ARBA" id="ARBA00022576"/>
    </source>
</evidence>
<keyword evidence="2" id="KW-0032">Aminotransferase</keyword>
<dbReference type="Gene3D" id="3.90.1150.10">
    <property type="entry name" value="Aspartate Aminotransferase, domain 1"/>
    <property type="match status" value="1"/>
</dbReference>
<evidence type="ECO:0000256" key="3">
    <source>
        <dbReference type="ARBA" id="ARBA00022679"/>
    </source>
</evidence>
<evidence type="ECO:0000256" key="1">
    <source>
        <dbReference type="ARBA" id="ARBA00001933"/>
    </source>
</evidence>
<comment type="caution">
    <text evidence="5">The sequence shown here is derived from an EMBL/GenBank/DDBJ whole genome shotgun (WGS) entry which is preliminary data.</text>
</comment>
<dbReference type="AlphaFoldDB" id="A0A2D3WEP3"/>
<dbReference type="EMBL" id="DLUG01000087">
    <property type="protein sequence ID" value="DAB36736.1"/>
    <property type="molecule type" value="Genomic_DNA"/>
</dbReference>
<dbReference type="GO" id="GO:0030170">
    <property type="term" value="F:pyridoxal phosphate binding"/>
    <property type="evidence" value="ECO:0007669"/>
    <property type="project" value="InterPro"/>
</dbReference>
<dbReference type="Pfam" id="PF00155">
    <property type="entry name" value="Aminotran_1_2"/>
    <property type="match status" value="1"/>
</dbReference>
<evidence type="ECO:0000313" key="6">
    <source>
        <dbReference type="Proteomes" id="UP000231638"/>
    </source>
</evidence>
<organism evidence="5 6">
    <name type="scientific">Sulfurospirillum cavolei</name>
    <dbReference type="NCBI Taxonomy" id="366522"/>
    <lineage>
        <taxon>Bacteria</taxon>
        <taxon>Pseudomonadati</taxon>
        <taxon>Campylobacterota</taxon>
        <taxon>Epsilonproteobacteria</taxon>
        <taxon>Campylobacterales</taxon>
        <taxon>Sulfurospirillaceae</taxon>
        <taxon>Sulfurospirillum</taxon>
    </lineage>
</organism>
<feature type="domain" description="Aminotransferase class I/classII large" evidence="4">
    <location>
        <begin position="34"/>
        <end position="120"/>
    </location>
</feature>
<dbReference type="InterPro" id="IPR004839">
    <property type="entry name" value="Aminotransferase_I/II_large"/>
</dbReference>
<reference evidence="5 6" key="1">
    <citation type="journal article" date="2017" name="Front. Microbiol.">
        <title>Comparative Genomic Analysis of the Class Epsilonproteobacteria and Proposed Reclassification to Epsilonbacteraeota (phyl. nov.).</title>
        <authorList>
            <person name="Waite D.W."/>
            <person name="Vanwonterghem I."/>
            <person name="Rinke C."/>
            <person name="Parks D.H."/>
            <person name="Zhang Y."/>
            <person name="Takai K."/>
            <person name="Sievert S.M."/>
            <person name="Simon J."/>
            <person name="Campbell B.J."/>
            <person name="Hanson T.E."/>
            <person name="Woyke T."/>
            <person name="Klotz M.G."/>
            <person name="Hugenholtz P."/>
        </authorList>
    </citation>
    <scope>NUCLEOTIDE SEQUENCE [LARGE SCALE GENOMIC DNA]</scope>
    <source>
        <strain evidence="5">UBA11420</strain>
    </source>
</reference>
<gene>
    <name evidence="5" type="ORF">CFH80_03330</name>
</gene>
<comment type="cofactor">
    <cofactor evidence="1">
        <name>pyridoxal 5'-phosphate</name>
        <dbReference type="ChEBI" id="CHEBI:597326"/>
    </cofactor>
</comment>
<dbReference type="Gene3D" id="3.40.640.10">
    <property type="entry name" value="Type I PLP-dependent aspartate aminotransferase-like (Major domain)"/>
    <property type="match status" value="1"/>
</dbReference>
<dbReference type="PANTHER" id="PTHR42832">
    <property type="entry name" value="AMINO ACID AMINOTRANSFERASE"/>
    <property type="match status" value="1"/>
</dbReference>
<dbReference type="Proteomes" id="UP000231638">
    <property type="component" value="Unassembled WGS sequence"/>
</dbReference>
<accession>A0A2D3WEP3</accession>
<dbReference type="InterPro" id="IPR015421">
    <property type="entry name" value="PyrdxlP-dep_Trfase_major"/>
</dbReference>
<keyword evidence="3" id="KW-0808">Transferase</keyword>
<evidence type="ECO:0000259" key="4">
    <source>
        <dbReference type="Pfam" id="PF00155"/>
    </source>
</evidence>
<feature type="non-terminal residue" evidence="5">
    <location>
        <position position="121"/>
    </location>
</feature>
<evidence type="ECO:0000313" key="5">
    <source>
        <dbReference type="EMBL" id="DAB36736.1"/>
    </source>
</evidence>
<dbReference type="InterPro" id="IPR050881">
    <property type="entry name" value="LL-DAP_aminotransferase"/>
</dbReference>
<proteinExistence type="predicted"/>
<sequence length="121" mass="13488">MFDEIRFNTIERLPGYVFAEINELKLAARRTGEDIIDFSMGNPDGRTPQHIIDKLVESAQKDGTHGYSVSKGIYKLRLAICNWYARKYGVTLDPNTEAVATLGSKEGFVHLAQAIMNPGDV</sequence>
<dbReference type="PANTHER" id="PTHR42832:SF1">
    <property type="entry name" value="GLUTAMATE-PYRUVATE AMINOTRANSFERASE ALAC"/>
    <property type="match status" value="1"/>
</dbReference>
<dbReference type="GO" id="GO:0008483">
    <property type="term" value="F:transaminase activity"/>
    <property type="evidence" value="ECO:0007669"/>
    <property type="project" value="UniProtKB-KW"/>
</dbReference>
<dbReference type="InterPro" id="IPR015422">
    <property type="entry name" value="PyrdxlP-dep_Trfase_small"/>
</dbReference>
<name>A0A2D3WEP3_9BACT</name>
<dbReference type="STRING" id="366522.GCA_001548055_02594"/>